<organism evidence="1 2">
    <name type="scientific">Thalassorhabdus alkalitolerans</name>
    <dbReference type="NCBI Taxonomy" id="2282697"/>
    <lineage>
        <taxon>Bacteria</taxon>
        <taxon>Bacillati</taxon>
        <taxon>Bacillota</taxon>
        <taxon>Bacilli</taxon>
        <taxon>Bacillales</taxon>
        <taxon>Bacillaceae</taxon>
        <taxon>Thalassorhabdus</taxon>
    </lineage>
</organism>
<dbReference type="Proteomes" id="UP001596142">
    <property type="component" value="Unassembled WGS sequence"/>
</dbReference>
<comment type="caution">
    <text evidence="1">The sequence shown here is derived from an EMBL/GenBank/DDBJ whole genome shotgun (WGS) entry which is preliminary data.</text>
</comment>
<evidence type="ECO:0000313" key="1">
    <source>
        <dbReference type="EMBL" id="MFC5711840.1"/>
    </source>
</evidence>
<dbReference type="RefSeq" id="WP_054637040.1">
    <property type="nucleotide sequence ID" value="NZ_JBHSOZ010000003.1"/>
</dbReference>
<name>A0ABW0YHG4_9BACI</name>
<accession>A0ABW0YHG4</accession>
<evidence type="ECO:0000313" key="2">
    <source>
        <dbReference type="Proteomes" id="UP001596142"/>
    </source>
</evidence>
<keyword evidence="2" id="KW-1185">Reference proteome</keyword>
<reference evidence="2" key="1">
    <citation type="journal article" date="2019" name="Int. J. Syst. Evol. Microbiol.">
        <title>The Global Catalogue of Microorganisms (GCM) 10K type strain sequencing project: providing services to taxonomists for standard genome sequencing and annotation.</title>
        <authorList>
            <consortium name="The Broad Institute Genomics Platform"/>
            <consortium name="The Broad Institute Genome Sequencing Center for Infectious Disease"/>
            <person name="Wu L."/>
            <person name="Ma J."/>
        </authorList>
    </citation>
    <scope>NUCLEOTIDE SEQUENCE [LARGE SCALE GENOMIC DNA]</scope>
    <source>
        <strain evidence="2">CECT 7184</strain>
    </source>
</reference>
<protein>
    <recommendedName>
        <fullName evidence="3">Transposase, Mutator family</fullName>
    </recommendedName>
</protein>
<proteinExistence type="predicted"/>
<dbReference type="EMBL" id="JBHSOZ010000003">
    <property type="protein sequence ID" value="MFC5711840.1"/>
    <property type="molecule type" value="Genomic_DNA"/>
</dbReference>
<sequence length="69" mass="8091">MKTIQREDMVSSLEIFCGIPRDLLIRLNNQELLTLYEERIGLKQLSLEKEKGPRTIRMKTAMNKTRNPS</sequence>
<gene>
    <name evidence="1" type="ORF">ACFPU1_03520</name>
</gene>
<evidence type="ECO:0008006" key="3">
    <source>
        <dbReference type="Google" id="ProtNLM"/>
    </source>
</evidence>